<sequence>MKLFWLEDVKLPEAKDSSSRQNKHKNTTENELEDSPEKKDRTDQHTRTETLIKRQHTDGNVQLSAYTWPNPQWLLNRRKNELSSKFYGFPSELLLHIFGEADFLTQLMLRSTCSRFAELITSLDVKRYQGPNAPRLAYLNTWPLHGTEEQRLAVQKQLSTLVRRDRPDLCKECEAFEQSGQLDEAIRKLRKILWCSYCERYHDRGMFSFAQRKQWSTLRMCIGWEGRLRLCPHISYSWAQVEARKRRSELQRQHGKFSMVLLICPQGCHWSGSYNSFGTKEDSFEAKEAAPWKLVNRVYLGALKHGPKPVPELAGTWANHVFDIDPDRPLTRHTFREALEKLDTSKHGPHLCPH</sequence>
<feature type="domain" description="F-box" evidence="2">
    <location>
        <begin position="89"/>
        <end position="127"/>
    </location>
</feature>
<proteinExistence type="predicted"/>
<evidence type="ECO:0000256" key="1">
    <source>
        <dbReference type="SAM" id="MobiDB-lite"/>
    </source>
</evidence>
<organism evidence="3 4">
    <name type="scientific">Sporothrix epigloea</name>
    <dbReference type="NCBI Taxonomy" id="1892477"/>
    <lineage>
        <taxon>Eukaryota</taxon>
        <taxon>Fungi</taxon>
        <taxon>Dikarya</taxon>
        <taxon>Ascomycota</taxon>
        <taxon>Pezizomycotina</taxon>
        <taxon>Sordariomycetes</taxon>
        <taxon>Sordariomycetidae</taxon>
        <taxon>Ophiostomatales</taxon>
        <taxon>Ophiostomataceae</taxon>
        <taxon>Sporothrix</taxon>
    </lineage>
</organism>
<keyword evidence="4" id="KW-1185">Reference proteome</keyword>
<gene>
    <name evidence="3" type="ORF">SEPCBS119000_006573</name>
</gene>
<feature type="region of interest" description="Disordered" evidence="1">
    <location>
        <begin position="13"/>
        <end position="54"/>
    </location>
</feature>
<accession>A0ABP0E3N5</accession>
<reference evidence="3 4" key="1">
    <citation type="submission" date="2024-01" db="EMBL/GenBank/DDBJ databases">
        <authorList>
            <person name="Allen C."/>
            <person name="Tagirdzhanova G."/>
        </authorList>
    </citation>
    <scope>NUCLEOTIDE SEQUENCE [LARGE SCALE GENOMIC DNA]</scope>
    <source>
        <strain evidence="3 4">CBS 119000</strain>
    </source>
</reference>
<feature type="non-terminal residue" evidence="3">
    <location>
        <position position="354"/>
    </location>
</feature>
<evidence type="ECO:0000313" key="4">
    <source>
        <dbReference type="Proteomes" id="UP001642502"/>
    </source>
</evidence>
<dbReference type="EMBL" id="CAWUON010000187">
    <property type="protein sequence ID" value="CAK7275198.1"/>
    <property type="molecule type" value="Genomic_DNA"/>
</dbReference>
<protein>
    <recommendedName>
        <fullName evidence="2">F-box domain-containing protein</fullName>
    </recommendedName>
</protein>
<dbReference type="InterPro" id="IPR001810">
    <property type="entry name" value="F-box_dom"/>
</dbReference>
<name>A0ABP0E3N5_9PEZI</name>
<feature type="compositionally biased region" description="Basic and acidic residues" evidence="1">
    <location>
        <begin position="35"/>
        <end position="54"/>
    </location>
</feature>
<evidence type="ECO:0000259" key="2">
    <source>
        <dbReference type="Pfam" id="PF00646"/>
    </source>
</evidence>
<dbReference type="Proteomes" id="UP001642502">
    <property type="component" value="Unassembled WGS sequence"/>
</dbReference>
<dbReference type="Pfam" id="PF00646">
    <property type="entry name" value="F-box"/>
    <property type="match status" value="1"/>
</dbReference>
<comment type="caution">
    <text evidence="3">The sequence shown here is derived from an EMBL/GenBank/DDBJ whole genome shotgun (WGS) entry which is preliminary data.</text>
</comment>
<evidence type="ECO:0000313" key="3">
    <source>
        <dbReference type="EMBL" id="CAK7275198.1"/>
    </source>
</evidence>